<keyword evidence="3" id="KW-1185">Reference proteome</keyword>
<feature type="compositionally biased region" description="Low complexity" evidence="1">
    <location>
        <begin position="305"/>
        <end position="315"/>
    </location>
</feature>
<reference evidence="2" key="2">
    <citation type="submission" date="2023-01" db="EMBL/GenBank/DDBJ databases">
        <authorList>
            <person name="Petersen C."/>
        </authorList>
    </citation>
    <scope>NUCLEOTIDE SEQUENCE</scope>
    <source>
        <strain evidence="2">IBT 17514</strain>
    </source>
</reference>
<dbReference type="EMBL" id="JAQJAN010000011">
    <property type="protein sequence ID" value="KAJ5719333.1"/>
    <property type="molecule type" value="Genomic_DNA"/>
</dbReference>
<feature type="compositionally biased region" description="Polar residues" evidence="1">
    <location>
        <begin position="86"/>
        <end position="117"/>
    </location>
</feature>
<evidence type="ECO:0000256" key="1">
    <source>
        <dbReference type="SAM" id="MobiDB-lite"/>
    </source>
</evidence>
<feature type="compositionally biased region" description="Polar residues" evidence="1">
    <location>
        <begin position="31"/>
        <end position="43"/>
    </location>
</feature>
<feature type="compositionally biased region" description="Polar residues" evidence="1">
    <location>
        <begin position="136"/>
        <end position="147"/>
    </location>
</feature>
<organism evidence="2 3">
    <name type="scientific">Penicillium malachiteum</name>
    <dbReference type="NCBI Taxonomy" id="1324776"/>
    <lineage>
        <taxon>Eukaryota</taxon>
        <taxon>Fungi</taxon>
        <taxon>Dikarya</taxon>
        <taxon>Ascomycota</taxon>
        <taxon>Pezizomycotina</taxon>
        <taxon>Eurotiomycetes</taxon>
        <taxon>Eurotiomycetidae</taxon>
        <taxon>Eurotiales</taxon>
        <taxon>Aspergillaceae</taxon>
        <taxon>Penicillium</taxon>
    </lineage>
</organism>
<feature type="region of interest" description="Disordered" evidence="1">
    <location>
        <begin position="1"/>
        <end position="202"/>
    </location>
</feature>
<feature type="compositionally biased region" description="Polar residues" evidence="1">
    <location>
        <begin position="184"/>
        <end position="199"/>
    </location>
</feature>
<accession>A0AAD6MUA4</accession>
<feature type="compositionally biased region" description="Polar residues" evidence="1">
    <location>
        <begin position="287"/>
        <end position="304"/>
    </location>
</feature>
<dbReference type="AlphaFoldDB" id="A0AAD6MUA4"/>
<reference evidence="2" key="1">
    <citation type="journal article" date="2023" name="IMA Fungus">
        <title>Comparative genomic study of the Penicillium genus elucidates a diverse pangenome and 15 lateral gene transfer events.</title>
        <authorList>
            <person name="Petersen C."/>
            <person name="Sorensen T."/>
            <person name="Nielsen M.R."/>
            <person name="Sondergaard T.E."/>
            <person name="Sorensen J.L."/>
            <person name="Fitzpatrick D.A."/>
            <person name="Frisvad J.C."/>
            <person name="Nielsen K.L."/>
        </authorList>
    </citation>
    <scope>NUCLEOTIDE SEQUENCE</scope>
    <source>
        <strain evidence="2">IBT 17514</strain>
    </source>
</reference>
<gene>
    <name evidence="2" type="ORF">N7493_007788</name>
</gene>
<feature type="region of interest" description="Disordered" evidence="1">
    <location>
        <begin position="229"/>
        <end position="349"/>
    </location>
</feature>
<proteinExistence type="predicted"/>
<comment type="caution">
    <text evidence="2">The sequence shown here is derived from an EMBL/GenBank/DDBJ whole genome shotgun (WGS) entry which is preliminary data.</text>
</comment>
<evidence type="ECO:0000313" key="3">
    <source>
        <dbReference type="Proteomes" id="UP001215712"/>
    </source>
</evidence>
<feature type="compositionally biased region" description="Polar residues" evidence="1">
    <location>
        <begin position="317"/>
        <end position="348"/>
    </location>
</feature>
<sequence length="660" mass="71830">MPSFRDFFKPKPRSKSAPPAARHTWSRIRRSQSTGAPLTNEPQPTAKDEDEEVQSTQGGQDGAGDSASLHGTEEQGTDDGSPLERQVSTMPQTSHPLHASSDQSQPQNGSQRESQGGSKRLKGFMSRFRLSRSQDRSSASEALQPSIPQDAAQDLMTTDPVKRDAPPQQPLTGEQEAERHEQNRNVSAQTAQSQDSNITVYRHPSQRVPMAVHELEEEVFWSSLLNFEKETSPSPIAPPPSMDLSHGVEPSHPVEPSDPFSDGKNIEPQHHQAMPSSKYSGDHSQRQSEASVHTQVQGVQSEPLSKSSSKSTKCSNCRRNASDSGITSTRASSATSHGSRTSRLSQVDPSKAAAAFDALAGKLGIPISLREDETPVAAAEPAEDESDNQARRRHRFGRVRPTQSHSTLAPTHSPAKLRRTKTFASLAHRSSPMSSLRGRTIEDIARLGGHSFLILPYYLAPTALQLPACIVAMVMYLRRSFSGPPPYPPVFEDPGDIRAATRLYNHFASQVLLPERDAHRIAMTMRVVALPNLETESNSAAVLSVGWVFMQILGGLPNGILGSVRLFRVLHVISLRGPNPDSDHIRLITLAIMGLTTEMQCSLICGVFGFFNLLLQRTECAGFNQPEAREFGPAGGKLHSTPAWEIGTGICAAFDRQTGG</sequence>
<protein>
    <submittedName>
        <fullName evidence="2">Uncharacterized protein</fullName>
    </submittedName>
</protein>
<dbReference type="Proteomes" id="UP001215712">
    <property type="component" value="Unassembled WGS sequence"/>
</dbReference>
<evidence type="ECO:0000313" key="2">
    <source>
        <dbReference type="EMBL" id="KAJ5719333.1"/>
    </source>
</evidence>
<name>A0AAD6MUA4_9EURO</name>